<evidence type="ECO:0000313" key="2">
    <source>
        <dbReference type="Proteomes" id="UP000001425"/>
    </source>
</evidence>
<dbReference type="eggNOG" id="ENOG502ZC3W">
    <property type="taxonomic scope" value="Bacteria"/>
</dbReference>
<sequence length="186" mass="20719">MSMPSMPKFSQAKLSKKLLALLSLSGVLVMGLPAIGFAQGNSGFTIFSGVDNRSDILDYYLQFNGRSGQRDRYKLYIPAKKMTQGAKVLYVSYPENFDGTFDVDKVRVETKRQGNIEIEDVVWDKESRFLQIVLAEPAEPNSQVTITLSNVTNPSLGTYYMVADAMVSGDIPVRVYLGTWIVSINR</sequence>
<proteinExistence type="predicted"/>
<protein>
    <submittedName>
        <fullName evidence="1">Sll0470 protein</fullName>
    </submittedName>
</protein>
<dbReference type="Pfam" id="PF10989">
    <property type="entry name" value="DUF2808"/>
    <property type="match status" value="1"/>
</dbReference>
<reference evidence="1 2" key="2">
    <citation type="journal article" date="1996" name="DNA Res.">
        <title>Sequence analysis of the genome of the unicellular cyanobacterium Synechocystis sp. strain PCC6803. II. Sequence determination of the entire genome and assignment of potential protein-coding regions.</title>
        <authorList>
            <person name="Kaneko T."/>
            <person name="Sato S."/>
            <person name="Kotani H."/>
            <person name="Tanaka A."/>
            <person name="Asamizu E."/>
            <person name="Nakamura Y."/>
            <person name="Miyajima N."/>
            <person name="Hirosawa M."/>
            <person name="Sugiura M."/>
            <person name="Sasamoto S."/>
            <person name="Kimura T."/>
            <person name="Hosouchi T."/>
            <person name="Matsuno A."/>
            <person name="Muraki A."/>
            <person name="Nakazaki N."/>
            <person name="Naruo K."/>
            <person name="Okumura S."/>
            <person name="Shimpo S."/>
            <person name="Takeuchi C."/>
            <person name="Wada T."/>
            <person name="Watanabe A."/>
            <person name="Yamada M."/>
            <person name="Yasuda M."/>
            <person name="Tabata S."/>
        </authorList>
    </citation>
    <scope>NUCLEOTIDE SEQUENCE [LARGE SCALE GENOMIC DNA]</scope>
    <source>
        <strain evidence="2">ATCC 27184 / PCC 6803 / Kazusa</strain>
    </source>
</reference>
<gene>
    <name evidence="1" type="ordered locus">sll0470</name>
</gene>
<dbReference type="PaxDb" id="1148-1001765"/>
<keyword evidence="2" id="KW-1185">Reference proteome</keyword>
<organism evidence="1 2">
    <name type="scientific">Synechocystis sp. (strain ATCC 27184 / PCC 6803 / Kazusa)</name>
    <dbReference type="NCBI Taxonomy" id="1111708"/>
    <lineage>
        <taxon>Bacteria</taxon>
        <taxon>Bacillati</taxon>
        <taxon>Cyanobacteriota</taxon>
        <taxon>Cyanophyceae</taxon>
        <taxon>Synechococcales</taxon>
        <taxon>Merismopediaceae</taxon>
        <taxon>Synechocystis</taxon>
    </lineage>
</organism>
<dbReference type="EMBL" id="BA000022">
    <property type="protein sequence ID" value="BAA10603.1"/>
    <property type="molecule type" value="Genomic_DNA"/>
</dbReference>
<dbReference type="EnsemblBacteria" id="BAA10603">
    <property type="protein sequence ID" value="BAA10603"/>
    <property type="gene ID" value="BAA10603"/>
</dbReference>
<evidence type="ECO:0000313" key="1">
    <source>
        <dbReference type="EMBL" id="BAA10603.1"/>
    </source>
</evidence>
<accession>Q55847</accession>
<dbReference type="Proteomes" id="UP000001425">
    <property type="component" value="Chromosome"/>
</dbReference>
<dbReference type="PIR" id="S76659">
    <property type="entry name" value="S76659"/>
</dbReference>
<dbReference type="InParanoid" id="Q55847"/>
<dbReference type="KEGG" id="syn:sll0470"/>
<reference evidence="1 2" key="1">
    <citation type="journal article" date="1995" name="DNA Res.">
        <title>Sequence analysis of the genome of the unicellular cyanobacterium Synechocystis sp. strain PCC6803. I. Sequence features in the 1 Mb region from map positions 64% to 92% of the genome.</title>
        <authorList>
            <person name="Kaneko T."/>
            <person name="Tanaka A."/>
            <person name="Sato S."/>
            <person name="Kotani H."/>
            <person name="Sazuka T."/>
            <person name="Miyajima N."/>
            <person name="Sugiura M."/>
            <person name="Tabata S."/>
        </authorList>
    </citation>
    <scope>NUCLEOTIDE SEQUENCE [LARGE SCALE GENOMIC DNA]</scope>
    <source>
        <strain evidence="2">ATCC 27184 / PCC 6803 / Kazusa</strain>
    </source>
</reference>
<dbReference type="InterPro" id="IPR021256">
    <property type="entry name" value="DUF2808"/>
</dbReference>
<dbReference type="PhylomeDB" id="Q55847"/>
<dbReference type="STRING" id="1148.gene:10500107"/>
<dbReference type="AlphaFoldDB" id="Q55847"/>
<name>Q55847_SYNY3</name>